<dbReference type="Proteomes" id="UP000001431">
    <property type="component" value="Chromosome"/>
</dbReference>
<dbReference type="eggNOG" id="arCOG05593">
    <property type="taxonomic scope" value="Archaea"/>
</dbReference>
<name>A3MWT2_PYRCJ</name>
<keyword evidence="2" id="KW-1185">Reference proteome</keyword>
<dbReference type="KEGG" id="pcl:Pcal_1682"/>
<reference evidence="1" key="1">
    <citation type="submission" date="2007-02" db="EMBL/GenBank/DDBJ databases">
        <title>Complete sequence of Pyrobaculum calidifontis JCM 11548.</title>
        <authorList>
            <consortium name="US DOE Joint Genome Institute"/>
            <person name="Copeland A."/>
            <person name="Lucas S."/>
            <person name="Lapidus A."/>
            <person name="Barry K."/>
            <person name="Glavina del Rio T."/>
            <person name="Dalin E."/>
            <person name="Tice H."/>
            <person name="Pitluck S."/>
            <person name="Chain P."/>
            <person name="Malfatti S."/>
            <person name="Shin M."/>
            <person name="Vergez L."/>
            <person name="Schmutz J."/>
            <person name="Larimer F."/>
            <person name="Land M."/>
            <person name="Hauser L."/>
            <person name="Kyrpides N."/>
            <person name="Mikhailova N."/>
            <person name="Cozen A.E."/>
            <person name="Fitz-Gibbon S.T."/>
            <person name="House C.H."/>
            <person name="Saltikov C."/>
            <person name="Lowe T.M."/>
            <person name="Richardson P."/>
        </authorList>
    </citation>
    <scope>NUCLEOTIDE SEQUENCE [LARGE SCALE GENOMIC DNA]</scope>
    <source>
        <strain evidence="1">JCM 11548</strain>
    </source>
</reference>
<dbReference type="HOGENOM" id="CLU_1253631_0_0_2"/>
<organism evidence="1 2">
    <name type="scientific">Pyrobaculum calidifontis (strain DSM 21063 / JCM 11548 / VA1)</name>
    <dbReference type="NCBI Taxonomy" id="410359"/>
    <lineage>
        <taxon>Archaea</taxon>
        <taxon>Thermoproteota</taxon>
        <taxon>Thermoprotei</taxon>
        <taxon>Thermoproteales</taxon>
        <taxon>Thermoproteaceae</taxon>
        <taxon>Pyrobaculum</taxon>
    </lineage>
</organism>
<evidence type="ECO:0000313" key="2">
    <source>
        <dbReference type="Proteomes" id="UP000001431"/>
    </source>
</evidence>
<dbReference type="AlphaFoldDB" id="A3MWT2"/>
<dbReference type="EMBL" id="CP000561">
    <property type="protein sequence ID" value="ABO09099.1"/>
    <property type="molecule type" value="Genomic_DNA"/>
</dbReference>
<accession>A3MWT2</accession>
<sequence>MDHFDYYGPITDVKILREPRFLLSAIIIGPSEEGFEHAIAAWSSFGTLEVVEGVYAYLMQMKRGLLTKKELAHKLIPLLQKATVADILALQRVLKLGAGFTTCDIGLVVLSHVPVVGATPPRRPSTVLLEKMGEESVVYVARNNEGSPVYDLETMCIMPMSEGEAPHPLYAAYLRGYKVVTEGIPGEGDLCVVHKRLGVRCRNLWQFPTTP</sequence>
<proteinExistence type="predicted"/>
<evidence type="ECO:0000313" key="1">
    <source>
        <dbReference type="EMBL" id="ABO09099.1"/>
    </source>
</evidence>
<protein>
    <submittedName>
        <fullName evidence="1">Uncharacterized protein</fullName>
    </submittedName>
</protein>
<gene>
    <name evidence="1" type="ordered locus">Pcal_1682</name>
</gene>
<dbReference type="STRING" id="410359.Pcal_1682"/>